<proteinExistence type="inferred from homology"/>
<keyword evidence="7" id="KW-0472">Membrane</keyword>
<name>A0A7U9L103_9ACTN</name>
<comment type="caution">
    <text evidence="9">The sequence shown here is derived from an EMBL/GenBank/DDBJ whole genome shotgun (WGS) entry which is preliminary data.</text>
</comment>
<evidence type="ECO:0000256" key="7">
    <source>
        <dbReference type="SAM" id="Phobius"/>
    </source>
</evidence>
<dbReference type="CDD" id="cd02972">
    <property type="entry name" value="DsbA_family"/>
    <property type="match status" value="1"/>
</dbReference>
<dbReference type="AlphaFoldDB" id="A0A7U9L103"/>
<dbReference type="InterPro" id="IPR036249">
    <property type="entry name" value="Thioredoxin-like_sf"/>
</dbReference>
<accession>A0A7U9L103</accession>
<feature type="compositionally biased region" description="Gly residues" evidence="6">
    <location>
        <begin position="282"/>
        <end position="339"/>
    </location>
</feature>
<evidence type="ECO:0000256" key="4">
    <source>
        <dbReference type="ARBA" id="ARBA00023157"/>
    </source>
</evidence>
<feature type="region of interest" description="Disordered" evidence="6">
    <location>
        <begin position="66"/>
        <end position="96"/>
    </location>
</feature>
<dbReference type="PANTHER" id="PTHR13887:SF14">
    <property type="entry name" value="DISULFIDE BOND FORMATION PROTEIN D"/>
    <property type="match status" value="1"/>
</dbReference>
<gene>
    <name evidence="9" type="ORF">OEIGOIKO_06230</name>
</gene>
<reference evidence="9 10" key="1">
    <citation type="submission" date="2018-11" db="EMBL/GenBank/DDBJ databases">
        <title>Whole genome sequence of Streptomyces chrestomyceticus NBRC 13444(T).</title>
        <authorList>
            <person name="Komaki H."/>
            <person name="Tamura T."/>
        </authorList>
    </citation>
    <scope>NUCLEOTIDE SEQUENCE [LARGE SCALE GENOMIC DNA]</scope>
    <source>
        <strain evidence="9 10">NBRC 13444</strain>
    </source>
</reference>
<organism evidence="9 10">
    <name type="scientific">Streptomyces chrestomyceticus JCM 4735</name>
    <dbReference type="NCBI Taxonomy" id="1306181"/>
    <lineage>
        <taxon>Bacteria</taxon>
        <taxon>Bacillati</taxon>
        <taxon>Actinomycetota</taxon>
        <taxon>Actinomycetes</taxon>
        <taxon>Kitasatosporales</taxon>
        <taxon>Streptomycetaceae</taxon>
        <taxon>Streptomyces</taxon>
    </lineage>
</organism>
<feature type="transmembrane region" description="Helical" evidence="7">
    <location>
        <begin position="47"/>
        <end position="67"/>
    </location>
</feature>
<dbReference type="EMBL" id="BHZC01000001">
    <property type="protein sequence ID" value="GCD38417.1"/>
    <property type="molecule type" value="Genomic_DNA"/>
</dbReference>
<evidence type="ECO:0000256" key="2">
    <source>
        <dbReference type="ARBA" id="ARBA00022729"/>
    </source>
</evidence>
<keyword evidence="7" id="KW-0812">Transmembrane</keyword>
<dbReference type="GO" id="GO:0016491">
    <property type="term" value="F:oxidoreductase activity"/>
    <property type="evidence" value="ECO:0007669"/>
    <property type="project" value="UniProtKB-KW"/>
</dbReference>
<evidence type="ECO:0000256" key="6">
    <source>
        <dbReference type="SAM" id="MobiDB-lite"/>
    </source>
</evidence>
<dbReference type="SUPFAM" id="SSF52833">
    <property type="entry name" value="Thioredoxin-like"/>
    <property type="match status" value="1"/>
</dbReference>
<dbReference type="InterPro" id="IPR012336">
    <property type="entry name" value="Thioredoxin-like_fold"/>
</dbReference>
<feature type="domain" description="Thioredoxin-like fold" evidence="8">
    <location>
        <begin position="93"/>
        <end position="259"/>
    </location>
</feature>
<evidence type="ECO:0000259" key="8">
    <source>
        <dbReference type="Pfam" id="PF13462"/>
    </source>
</evidence>
<keyword evidence="2" id="KW-0732">Signal</keyword>
<evidence type="ECO:0000256" key="5">
    <source>
        <dbReference type="ARBA" id="ARBA00023284"/>
    </source>
</evidence>
<feature type="compositionally biased region" description="Basic and acidic residues" evidence="6">
    <location>
        <begin position="343"/>
        <end position="352"/>
    </location>
</feature>
<keyword evidence="3" id="KW-0560">Oxidoreductase</keyword>
<dbReference type="Pfam" id="PF13462">
    <property type="entry name" value="Thioredoxin_4"/>
    <property type="match status" value="1"/>
</dbReference>
<evidence type="ECO:0000313" key="9">
    <source>
        <dbReference type="EMBL" id="GCD38417.1"/>
    </source>
</evidence>
<feature type="compositionally biased region" description="Low complexity" evidence="6">
    <location>
        <begin position="66"/>
        <end position="75"/>
    </location>
</feature>
<feature type="compositionally biased region" description="Basic and acidic residues" evidence="6">
    <location>
        <begin position="85"/>
        <end position="96"/>
    </location>
</feature>
<dbReference type="Proteomes" id="UP000287830">
    <property type="component" value="Unassembled WGS sequence"/>
</dbReference>
<keyword evidence="7" id="KW-1133">Transmembrane helix</keyword>
<feature type="region of interest" description="Disordered" evidence="6">
    <location>
        <begin position="265"/>
        <end position="369"/>
    </location>
</feature>
<comment type="similarity">
    <text evidence="1">Belongs to the thioredoxin family. DsbA subfamily.</text>
</comment>
<protein>
    <submittedName>
        <fullName evidence="9">Membrane protein</fullName>
    </submittedName>
</protein>
<evidence type="ECO:0000256" key="3">
    <source>
        <dbReference type="ARBA" id="ARBA00023002"/>
    </source>
</evidence>
<evidence type="ECO:0000256" key="1">
    <source>
        <dbReference type="ARBA" id="ARBA00005791"/>
    </source>
</evidence>
<dbReference type="Gene3D" id="3.40.30.10">
    <property type="entry name" value="Glutaredoxin"/>
    <property type="match status" value="1"/>
</dbReference>
<dbReference type="PANTHER" id="PTHR13887">
    <property type="entry name" value="GLUTATHIONE S-TRANSFERASE KAPPA"/>
    <property type="match status" value="1"/>
</dbReference>
<feature type="compositionally biased region" description="Basic and acidic residues" evidence="6">
    <location>
        <begin position="18"/>
        <end position="38"/>
    </location>
</feature>
<keyword evidence="5" id="KW-0676">Redox-active center</keyword>
<evidence type="ECO:0000313" key="10">
    <source>
        <dbReference type="Proteomes" id="UP000287830"/>
    </source>
</evidence>
<sequence>MRGRPSASLFRGVSQNNQDKKSSARERLQAQREKEKARERRGRQLKVAGAVVAVLAVAGGVGVWAASSGGDSGSSDKVALPKGTQDSDKPAVPVGKKEAPSTLTVWEDFRCPACAQFEKGFRGAIHELEDAGLLRTDYHLATIIDGSMRGKGSVTAANAALCAQDAGRFREYHDVLYANQPPEQQDRFADKKYLIELAGKVNGLVSDTFKQCVDKGTYTDFVYKSNTAFTNSGHQGTPTVLLNGKNLAEEKNLTPDGLKQKVREAAGDKKAGGASGSPGAAGASGGKASGMKPGGAGAEHGAGTAGASAGSGTGHSAGSGSGHSAGASAGTGQGAGQGPGPAKEPEPGRGPERGMVPGRGTVPAQTPGIRAGVRIGFLLPDRLLLGS</sequence>
<keyword evidence="4" id="KW-1015">Disulfide bond</keyword>
<feature type="region of interest" description="Disordered" evidence="6">
    <location>
        <begin position="1"/>
        <end position="43"/>
    </location>
</feature>